<protein>
    <submittedName>
        <fullName evidence="2">Uncharacterized protein</fullName>
    </submittedName>
</protein>
<dbReference type="AlphaFoldDB" id="G6FR95"/>
<dbReference type="Proteomes" id="UP000004344">
    <property type="component" value="Unassembled WGS sequence"/>
</dbReference>
<keyword evidence="3" id="KW-1185">Reference proteome</keyword>
<evidence type="ECO:0000313" key="3">
    <source>
        <dbReference type="Proteomes" id="UP000004344"/>
    </source>
</evidence>
<evidence type="ECO:0000313" key="2">
    <source>
        <dbReference type="EMBL" id="EHC15969.1"/>
    </source>
</evidence>
<proteinExistence type="predicted"/>
<comment type="caution">
    <text evidence="2">The sequence shown here is derived from an EMBL/GenBank/DDBJ whole genome shotgun (WGS) entry which is preliminary data.</text>
</comment>
<gene>
    <name evidence="2" type="ORF">FJSC11DRAFT_1392</name>
</gene>
<dbReference type="EMBL" id="AGIZ01000004">
    <property type="protein sequence ID" value="EHC15969.1"/>
    <property type="molecule type" value="Genomic_DNA"/>
</dbReference>
<feature type="compositionally biased region" description="Basic and acidic residues" evidence="1">
    <location>
        <begin position="17"/>
        <end position="27"/>
    </location>
</feature>
<sequence>MALGDLFGNIMGGKQRRRDDEREYRDRDDEDDEDRD</sequence>
<accession>G6FR95</accession>
<name>G6FR95_9CYAN</name>
<reference evidence="2 3" key="1">
    <citation type="submission" date="2011-09" db="EMBL/GenBank/DDBJ databases">
        <title>The draft genome of Fischerella sp. JSC-11.</title>
        <authorList>
            <consortium name="US DOE Joint Genome Institute (JGI-PGF)"/>
            <person name="Lucas S."/>
            <person name="Han J."/>
            <person name="Lapidus A."/>
            <person name="Cheng J.-F."/>
            <person name="Goodwin L."/>
            <person name="Pitluck S."/>
            <person name="Peters L."/>
            <person name="Land M.L."/>
            <person name="Hauser L."/>
            <person name="Sarkisova S."/>
            <person name="Bryant D.A."/>
            <person name="Brown I."/>
            <person name="Woyke T.J."/>
        </authorList>
    </citation>
    <scope>NUCLEOTIDE SEQUENCE [LARGE SCALE GENOMIC DNA]</scope>
    <source>
        <strain evidence="2 3">JSC-11</strain>
    </source>
</reference>
<feature type="region of interest" description="Disordered" evidence="1">
    <location>
        <begin position="1"/>
        <end position="36"/>
    </location>
</feature>
<organism evidence="2 3">
    <name type="scientific">Fischerella thermalis JSC-11</name>
    <dbReference type="NCBI Taxonomy" id="741277"/>
    <lineage>
        <taxon>Bacteria</taxon>
        <taxon>Bacillati</taxon>
        <taxon>Cyanobacteriota</taxon>
        <taxon>Cyanophyceae</taxon>
        <taxon>Nostocales</taxon>
        <taxon>Hapalosiphonaceae</taxon>
        <taxon>Fischerella</taxon>
    </lineage>
</organism>
<evidence type="ECO:0000256" key="1">
    <source>
        <dbReference type="SAM" id="MobiDB-lite"/>
    </source>
</evidence>